<dbReference type="PROSITE" id="PS52002">
    <property type="entry name" value="SM"/>
    <property type="match status" value="1"/>
</dbReference>
<feature type="region of interest" description="Disordered" evidence="4">
    <location>
        <begin position="351"/>
        <end position="388"/>
    </location>
</feature>
<evidence type="ECO:0000259" key="7">
    <source>
        <dbReference type="PROSITE" id="PS51536"/>
    </source>
</evidence>
<feature type="compositionally biased region" description="Low complexity" evidence="4">
    <location>
        <begin position="304"/>
        <end position="316"/>
    </location>
</feature>
<dbReference type="SUPFAM" id="SSF50182">
    <property type="entry name" value="Sm-like ribonucleoproteins"/>
    <property type="match status" value="1"/>
</dbReference>
<sequence length="595" mass="63085">MSKAMQLLGSKISLISKSEIRYEGILFTLNPNESTLALAKVRMFGTENRPTDNPVAARDEVFEFIIFRGQDIKDIRLCEPPAPQPPIPGTLPYDPAIVQHSVPGVGSLGATGLQQPTGLAGSIMRPNFGPLGGLNPYPNLDGGATGGPLGQLGNLMAPSLGAGLGGLTGGLGLSGAAAVAAASELPLSPHGEMPPHPDHLSEADQDLLGGVGRSNNSTPVGGASGTTSQARKSPLLGDKEDQRTSSRGSGGGGRSQQNDRSQQQRGGNGRSNSRGRARGNNAGGSQNVDRRDGNRSQGGHPQGSFNRFASNFNNRSKGPLKFDEDYDFESANVKFEELKNKMGKMKIGGDTVLVLSGPPGSTVEGEKKEKTESELTEAVTNSGDGEASTEALVSVSPNDDGKAPESPVKPICYDKTRSFFDSISCEAVERSKGNTQRTDWRQERKLNAETFGLPFNQRRGGFNRGGGGGRGYYGGRGGGGGGYYRQQSNDGGGYQQRDGGYQQRDGYQQREGGYQNRDVGYQQRDGGFQQRDGGYQQRDGGYQQRSGYRGSGGYRGGRSARGGNGGGSNRDSESTGQPRGGYNQRRTWQQQENRT</sequence>
<feature type="domain" description="FFD box profile" evidence="6">
    <location>
        <begin position="411"/>
        <end position="427"/>
    </location>
</feature>
<dbReference type="InterPro" id="IPR025768">
    <property type="entry name" value="TFG_box"/>
</dbReference>
<dbReference type="GO" id="GO:0033962">
    <property type="term" value="P:P-body assembly"/>
    <property type="evidence" value="ECO:0007669"/>
    <property type="project" value="TreeGrafter"/>
</dbReference>
<dbReference type="InterPro" id="IPR010920">
    <property type="entry name" value="LSM_dom_sf"/>
</dbReference>
<dbReference type="PROSITE" id="PS51536">
    <property type="entry name" value="TFG"/>
    <property type="match status" value="1"/>
</dbReference>
<proteinExistence type="inferred from homology"/>
<dbReference type="OrthoDB" id="21539at2759"/>
<dbReference type="Gene3D" id="2.30.30.100">
    <property type="match status" value="1"/>
</dbReference>
<feature type="compositionally biased region" description="Low complexity" evidence="4">
    <location>
        <begin position="255"/>
        <end position="287"/>
    </location>
</feature>
<feature type="region of interest" description="Disordered" evidence="4">
    <location>
        <begin position="186"/>
        <end position="323"/>
    </location>
</feature>
<dbReference type="InterPro" id="IPR025762">
    <property type="entry name" value="DFDF"/>
</dbReference>
<evidence type="ECO:0000256" key="3">
    <source>
        <dbReference type="PROSITE-ProRule" id="PRU00869"/>
    </source>
</evidence>
<comment type="similarity">
    <text evidence="1">Belongs to the LSM14 family.</text>
</comment>
<feature type="compositionally biased region" description="Gly residues" evidence="4">
    <location>
        <begin position="549"/>
        <end position="568"/>
    </location>
</feature>
<feature type="short sequence motif" description="FFD box" evidence="2">
    <location>
        <begin position="411"/>
        <end position="427"/>
    </location>
</feature>
<protein>
    <submittedName>
        <fullName evidence="9">Protein LSM14 A</fullName>
    </submittedName>
</protein>
<dbReference type="Pfam" id="PF12701">
    <property type="entry name" value="LSM14"/>
    <property type="match status" value="1"/>
</dbReference>
<feature type="compositionally biased region" description="Polar residues" evidence="4">
    <location>
        <begin position="584"/>
        <end position="595"/>
    </location>
</feature>
<feature type="domain" description="DFDF" evidence="5">
    <location>
        <begin position="314"/>
        <end position="350"/>
    </location>
</feature>
<organism evidence="9">
    <name type="scientific">Daphnia magna</name>
    <dbReference type="NCBI Taxonomy" id="35525"/>
    <lineage>
        <taxon>Eukaryota</taxon>
        <taxon>Metazoa</taxon>
        <taxon>Ecdysozoa</taxon>
        <taxon>Arthropoda</taxon>
        <taxon>Crustacea</taxon>
        <taxon>Branchiopoda</taxon>
        <taxon>Diplostraca</taxon>
        <taxon>Cladocera</taxon>
        <taxon>Anomopoda</taxon>
        <taxon>Daphniidae</taxon>
        <taxon>Daphnia</taxon>
    </lineage>
</organism>
<feature type="short sequence motif" description="TFG box" evidence="3">
    <location>
        <begin position="435"/>
        <end position="455"/>
    </location>
</feature>
<dbReference type="AlphaFoldDB" id="A0A0P6I928"/>
<dbReference type="PANTHER" id="PTHR13586">
    <property type="entry name" value="SCD6 PROTEIN-RELATED"/>
    <property type="match status" value="1"/>
</dbReference>
<name>A0A0P6I928_9CRUS</name>
<dbReference type="GO" id="GO:0003729">
    <property type="term" value="F:mRNA binding"/>
    <property type="evidence" value="ECO:0007669"/>
    <property type="project" value="TreeGrafter"/>
</dbReference>
<evidence type="ECO:0000259" key="8">
    <source>
        <dbReference type="PROSITE" id="PS52002"/>
    </source>
</evidence>
<dbReference type="PROSITE" id="PS51513">
    <property type="entry name" value="FFD"/>
    <property type="match status" value="1"/>
</dbReference>
<evidence type="ECO:0000256" key="2">
    <source>
        <dbReference type="PROSITE-ProRule" id="PRU00846"/>
    </source>
</evidence>
<feature type="domain" description="TFG box profile" evidence="7">
    <location>
        <begin position="435"/>
        <end position="455"/>
    </location>
</feature>
<dbReference type="InterPro" id="IPR019050">
    <property type="entry name" value="FDF_dom"/>
</dbReference>
<feature type="compositionally biased region" description="Gly residues" evidence="4">
    <location>
        <begin position="462"/>
        <end position="483"/>
    </location>
</feature>
<dbReference type="PROSITE" id="PS51512">
    <property type="entry name" value="DFDF"/>
    <property type="match status" value="1"/>
</dbReference>
<dbReference type="InterPro" id="IPR025609">
    <property type="entry name" value="Lsm14-like_N"/>
</dbReference>
<dbReference type="SMART" id="SM01199">
    <property type="entry name" value="FDF"/>
    <property type="match status" value="1"/>
</dbReference>
<feature type="compositionally biased region" description="Polar residues" evidence="4">
    <location>
        <begin position="213"/>
        <end position="231"/>
    </location>
</feature>
<dbReference type="EMBL" id="GDIQ01070261">
    <property type="protein sequence ID" value="JAN24476.1"/>
    <property type="molecule type" value="Transcribed_RNA"/>
</dbReference>
<evidence type="ECO:0000259" key="6">
    <source>
        <dbReference type="PROSITE" id="PS51513"/>
    </source>
</evidence>
<dbReference type="InterPro" id="IPR047575">
    <property type="entry name" value="Sm"/>
</dbReference>
<feature type="region of interest" description="Disordered" evidence="4">
    <location>
        <begin position="449"/>
        <end position="595"/>
    </location>
</feature>
<accession>A0A0P6I928</accession>
<dbReference type="PANTHER" id="PTHR13586:SF0">
    <property type="entry name" value="TRAILER HITCH, ISOFORM H"/>
    <property type="match status" value="1"/>
</dbReference>
<dbReference type="EMBL" id="GDIQ01008869">
    <property type="protein sequence ID" value="JAN85868.1"/>
    <property type="molecule type" value="Transcribed_RNA"/>
</dbReference>
<dbReference type="InterPro" id="IPR025761">
    <property type="entry name" value="FFD_box"/>
</dbReference>
<dbReference type="GO" id="GO:0000932">
    <property type="term" value="C:P-body"/>
    <property type="evidence" value="ECO:0007669"/>
    <property type="project" value="TreeGrafter"/>
</dbReference>
<evidence type="ECO:0000313" key="9">
    <source>
        <dbReference type="EMBL" id="JAN85868.1"/>
    </source>
</evidence>
<feature type="compositionally biased region" description="Basic and acidic residues" evidence="4">
    <location>
        <begin position="364"/>
        <end position="373"/>
    </location>
</feature>
<evidence type="ECO:0000259" key="5">
    <source>
        <dbReference type="PROSITE" id="PS51512"/>
    </source>
</evidence>
<dbReference type="GO" id="GO:0034063">
    <property type="term" value="P:stress granule assembly"/>
    <property type="evidence" value="ECO:0007669"/>
    <property type="project" value="TreeGrafter"/>
</dbReference>
<dbReference type="CDD" id="cd01736">
    <property type="entry name" value="LSm14_N"/>
    <property type="match status" value="1"/>
</dbReference>
<reference evidence="9" key="1">
    <citation type="submission" date="2015-10" db="EMBL/GenBank/DDBJ databases">
        <title>EvidentialGene: Evidence-directed Construction of Complete mRNA Transcriptomes without Genomes.</title>
        <authorList>
            <person name="Gilbert D.G."/>
        </authorList>
    </citation>
    <scope>NUCLEOTIDE SEQUENCE</scope>
</reference>
<feature type="compositionally biased region" description="Low complexity" evidence="4">
    <location>
        <begin position="495"/>
        <end position="548"/>
    </location>
</feature>
<feature type="domain" description="Sm" evidence="8">
    <location>
        <begin position="1"/>
        <end position="81"/>
    </location>
</feature>
<feature type="compositionally biased region" description="Basic and acidic residues" evidence="4">
    <location>
        <begin position="193"/>
        <end position="202"/>
    </location>
</feature>
<evidence type="ECO:0000256" key="1">
    <source>
        <dbReference type="ARBA" id="ARBA00010415"/>
    </source>
</evidence>
<dbReference type="SMART" id="SM01271">
    <property type="entry name" value="LSM14"/>
    <property type="match status" value="1"/>
</dbReference>
<evidence type="ECO:0000256" key="4">
    <source>
        <dbReference type="SAM" id="MobiDB-lite"/>
    </source>
</evidence>